<protein>
    <submittedName>
        <fullName evidence="2">Uncharacterized protein</fullName>
    </submittedName>
</protein>
<dbReference type="AlphaFoldDB" id="A0AAV7K028"/>
<comment type="caution">
    <text evidence="2">The sequence shown here is derived from an EMBL/GenBank/DDBJ whole genome shotgun (WGS) entry which is preliminary data.</text>
</comment>
<evidence type="ECO:0000313" key="3">
    <source>
        <dbReference type="Proteomes" id="UP001165289"/>
    </source>
</evidence>
<sequence length="135" mass="15235">MYNQFDIAYEVYATLKLVMDLSYGLFFPPSVENLSSLRPYQLPKTTSYVFLYAIDPAQLSEAEARYNKFITDKVTKKPDYKIKVSGQIKETDDASTFAQGQYQLPSERNSAGSDESFEAGSDDSGQNMMEMTLSD</sequence>
<accession>A0AAV7K028</accession>
<dbReference type="Proteomes" id="UP001165289">
    <property type="component" value="Unassembled WGS sequence"/>
</dbReference>
<feature type="compositionally biased region" description="Polar residues" evidence="1">
    <location>
        <begin position="123"/>
        <end position="135"/>
    </location>
</feature>
<name>A0AAV7K028_9METZ</name>
<proteinExistence type="predicted"/>
<dbReference type="EMBL" id="JAKMXF010000233">
    <property type="protein sequence ID" value="KAI6654110.1"/>
    <property type="molecule type" value="Genomic_DNA"/>
</dbReference>
<gene>
    <name evidence="2" type="ORF">LOD99_2956</name>
</gene>
<evidence type="ECO:0000256" key="1">
    <source>
        <dbReference type="SAM" id="MobiDB-lite"/>
    </source>
</evidence>
<reference evidence="2 3" key="1">
    <citation type="journal article" date="2023" name="BMC Biol.">
        <title>The compact genome of the sponge Oopsacas minuta (Hexactinellida) is lacking key metazoan core genes.</title>
        <authorList>
            <person name="Santini S."/>
            <person name="Schenkelaars Q."/>
            <person name="Jourda C."/>
            <person name="Duchesne M."/>
            <person name="Belahbib H."/>
            <person name="Rocher C."/>
            <person name="Selva M."/>
            <person name="Riesgo A."/>
            <person name="Vervoort M."/>
            <person name="Leys S.P."/>
            <person name="Kodjabachian L."/>
            <person name="Le Bivic A."/>
            <person name="Borchiellini C."/>
            <person name="Claverie J.M."/>
            <person name="Renard E."/>
        </authorList>
    </citation>
    <scope>NUCLEOTIDE SEQUENCE [LARGE SCALE GENOMIC DNA]</scope>
    <source>
        <strain evidence="2">SPO-2</strain>
    </source>
</reference>
<organism evidence="2 3">
    <name type="scientific">Oopsacas minuta</name>
    <dbReference type="NCBI Taxonomy" id="111878"/>
    <lineage>
        <taxon>Eukaryota</taxon>
        <taxon>Metazoa</taxon>
        <taxon>Porifera</taxon>
        <taxon>Hexactinellida</taxon>
        <taxon>Hexasterophora</taxon>
        <taxon>Lyssacinosida</taxon>
        <taxon>Leucopsacidae</taxon>
        <taxon>Oopsacas</taxon>
    </lineage>
</organism>
<feature type="compositionally biased region" description="Polar residues" evidence="1">
    <location>
        <begin position="102"/>
        <end position="113"/>
    </location>
</feature>
<keyword evidence="3" id="KW-1185">Reference proteome</keyword>
<evidence type="ECO:0000313" key="2">
    <source>
        <dbReference type="EMBL" id="KAI6654110.1"/>
    </source>
</evidence>
<feature type="region of interest" description="Disordered" evidence="1">
    <location>
        <begin position="102"/>
        <end position="135"/>
    </location>
</feature>